<keyword evidence="5" id="KW-1185">Reference proteome</keyword>
<organism evidence="4 5">
    <name type="scientific">Polyangium mundeleinium</name>
    <dbReference type="NCBI Taxonomy" id="2995306"/>
    <lineage>
        <taxon>Bacteria</taxon>
        <taxon>Pseudomonadati</taxon>
        <taxon>Myxococcota</taxon>
        <taxon>Polyangia</taxon>
        <taxon>Polyangiales</taxon>
        <taxon>Polyangiaceae</taxon>
        <taxon>Polyangium</taxon>
    </lineage>
</organism>
<dbReference type="PANTHER" id="PTHR10009">
    <property type="entry name" value="PROTEIN YELLOW-RELATED"/>
    <property type="match status" value="1"/>
</dbReference>
<evidence type="ECO:0000256" key="2">
    <source>
        <dbReference type="ARBA" id="ARBA00022525"/>
    </source>
</evidence>
<protein>
    <submittedName>
        <fullName evidence="4">L-dopachrome tautomerase-related protein</fullName>
    </submittedName>
</protein>
<evidence type="ECO:0000256" key="1">
    <source>
        <dbReference type="ARBA" id="ARBA00004613"/>
    </source>
</evidence>
<dbReference type="Gene3D" id="2.120.10.30">
    <property type="entry name" value="TolB, C-terminal domain"/>
    <property type="match status" value="1"/>
</dbReference>
<reference evidence="4 5" key="1">
    <citation type="submission" date="2022-11" db="EMBL/GenBank/DDBJ databases">
        <title>Minimal conservation of predation-associated metabolite biosynthetic gene clusters underscores biosynthetic potential of Myxococcota including descriptions for ten novel species: Archangium lansinium sp. nov., Myxococcus landrumus sp. nov., Nannocystis bai.</title>
        <authorList>
            <person name="Ahearne A."/>
            <person name="Stevens C."/>
            <person name="Dowd S."/>
        </authorList>
    </citation>
    <scope>NUCLEOTIDE SEQUENCE [LARGE SCALE GENOMIC DNA]</scope>
    <source>
        <strain evidence="4 5">RJM3</strain>
    </source>
</reference>
<dbReference type="Pfam" id="PF03022">
    <property type="entry name" value="MRJP"/>
    <property type="match status" value="1"/>
</dbReference>
<comment type="subcellular location">
    <subcellularLocation>
        <location evidence="1">Secreted</location>
    </subcellularLocation>
</comment>
<keyword evidence="2" id="KW-0964">Secreted</keyword>
<dbReference type="RefSeq" id="WP_271921581.1">
    <property type="nucleotide sequence ID" value="NZ_JAQNDO010000001.1"/>
</dbReference>
<dbReference type="InterPro" id="IPR011042">
    <property type="entry name" value="6-blade_b-propeller_TolB-like"/>
</dbReference>
<feature type="signal peptide" evidence="3">
    <location>
        <begin position="1"/>
        <end position="23"/>
    </location>
</feature>
<gene>
    <name evidence="4" type="ORF">POL67_25610</name>
</gene>
<keyword evidence="3" id="KW-0732">Signal</keyword>
<evidence type="ECO:0000313" key="4">
    <source>
        <dbReference type="EMBL" id="MDC0744734.1"/>
    </source>
</evidence>
<evidence type="ECO:0000313" key="5">
    <source>
        <dbReference type="Proteomes" id="UP001221411"/>
    </source>
</evidence>
<name>A0ABT5ETQ7_9BACT</name>
<dbReference type="PANTHER" id="PTHR10009:SF18">
    <property type="entry name" value="PROTEIN YELLOW-LIKE PROTEIN"/>
    <property type="match status" value="1"/>
</dbReference>
<comment type="caution">
    <text evidence="4">The sequence shown here is derived from an EMBL/GenBank/DDBJ whole genome shotgun (WGS) entry which is preliminary data.</text>
</comment>
<proteinExistence type="predicted"/>
<accession>A0ABT5ETQ7</accession>
<dbReference type="EMBL" id="JAQNDO010000001">
    <property type="protein sequence ID" value="MDC0744734.1"/>
    <property type="molecule type" value="Genomic_DNA"/>
</dbReference>
<sequence>MKTSAMGAILTGIMMTACGSATIAPATPASKTEDAIEVVASSDGMIWNAVAVHAGRVFVAGPRWTGSRGPAVGALDAKGRVAPFPDAAWNGFHPGEDPSRAFVSVNALHLDGAGALWVVDTGAPTFGGDPIPGGAKLIRIGLPGGAVEQIVPLDGVTKRGSYIDDVRFGKRSVYLTDAGAPALVVVDLASGKGRRVLDGHASVTARADRDIVVGGAVVKNPSGEPLRVHADPLEVSSDGEWLFYGPLGGPWSRVPTSALDDASLSPEALASKVEPWADLPPVGGTALGPGGELYFTELATNSVKKRMPDGSLTTLVTDPRLHWADAPFLDGDGALWLPVPQMDRVALFHNGASKVAWPIQLLRWQTRPRAARVVDIGKMPR</sequence>
<dbReference type="Proteomes" id="UP001221411">
    <property type="component" value="Unassembled WGS sequence"/>
</dbReference>
<dbReference type="InterPro" id="IPR017996">
    <property type="entry name" value="MRJP/yellow-related"/>
</dbReference>
<evidence type="ECO:0000256" key="3">
    <source>
        <dbReference type="SAM" id="SignalP"/>
    </source>
</evidence>
<feature type="chain" id="PRO_5045447578" evidence="3">
    <location>
        <begin position="24"/>
        <end position="381"/>
    </location>
</feature>
<dbReference type="SUPFAM" id="SSF101898">
    <property type="entry name" value="NHL repeat"/>
    <property type="match status" value="1"/>
</dbReference>
<dbReference type="PROSITE" id="PS51257">
    <property type="entry name" value="PROKAR_LIPOPROTEIN"/>
    <property type="match status" value="1"/>
</dbReference>